<protein>
    <submittedName>
        <fullName evidence="1">Uncharacterized protein</fullName>
    </submittedName>
</protein>
<feature type="non-terminal residue" evidence="1">
    <location>
        <position position="114"/>
    </location>
</feature>
<gene>
    <name evidence="1" type="ORF">GIL414_LOCUS20127</name>
</gene>
<sequence length="114" mass="13530">SKPSILVVPSDCQHEIEPIEKGFQLLLVYHLVSKTNSIHQFYSLLSNVNYESMNIEHAFLTQRIKRIFNYWEKDLDKMPNKLLIPLQHSLDYSPYFSILFRDKYRIVLELIMAA</sequence>
<reference evidence="1" key="1">
    <citation type="submission" date="2021-02" db="EMBL/GenBank/DDBJ databases">
        <authorList>
            <person name="Nowell W R."/>
        </authorList>
    </citation>
    <scope>NUCLEOTIDE SEQUENCE</scope>
</reference>
<dbReference type="Proteomes" id="UP000681720">
    <property type="component" value="Unassembled WGS sequence"/>
</dbReference>
<dbReference type="AlphaFoldDB" id="A0A8S2RFM1"/>
<name>A0A8S2RFM1_9BILA</name>
<proteinExistence type="predicted"/>
<dbReference type="EMBL" id="CAJOBJ010012492">
    <property type="protein sequence ID" value="CAF4165406.1"/>
    <property type="molecule type" value="Genomic_DNA"/>
</dbReference>
<evidence type="ECO:0000313" key="1">
    <source>
        <dbReference type="EMBL" id="CAF4165406.1"/>
    </source>
</evidence>
<organism evidence="1 2">
    <name type="scientific">Rotaria magnacalcarata</name>
    <dbReference type="NCBI Taxonomy" id="392030"/>
    <lineage>
        <taxon>Eukaryota</taxon>
        <taxon>Metazoa</taxon>
        <taxon>Spiralia</taxon>
        <taxon>Gnathifera</taxon>
        <taxon>Rotifera</taxon>
        <taxon>Eurotatoria</taxon>
        <taxon>Bdelloidea</taxon>
        <taxon>Philodinida</taxon>
        <taxon>Philodinidae</taxon>
        <taxon>Rotaria</taxon>
    </lineage>
</organism>
<accession>A0A8S2RFM1</accession>
<comment type="caution">
    <text evidence="1">The sequence shown here is derived from an EMBL/GenBank/DDBJ whole genome shotgun (WGS) entry which is preliminary data.</text>
</comment>
<evidence type="ECO:0000313" key="2">
    <source>
        <dbReference type="Proteomes" id="UP000681720"/>
    </source>
</evidence>
<feature type="non-terminal residue" evidence="1">
    <location>
        <position position="1"/>
    </location>
</feature>